<dbReference type="EMBL" id="CP089983">
    <property type="protein sequence ID" value="WXB02167.1"/>
    <property type="molecule type" value="Genomic_DNA"/>
</dbReference>
<dbReference type="SUPFAM" id="SSF50129">
    <property type="entry name" value="GroES-like"/>
    <property type="match status" value="1"/>
</dbReference>
<dbReference type="InterPro" id="IPR020818">
    <property type="entry name" value="Chaperonin_GroES"/>
</dbReference>
<evidence type="ECO:0000313" key="4">
    <source>
        <dbReference type="Proteomes" id="UP001374803"/>
    </source>
</evidence>
<name>A0ABZ2KU18_9BACT</name>
<keyword evidence="4" id="KW-1185">Reference proteome</keyword>
<evidence type="ECO:0000256" key="1">
    <source>
        <dbReference type="ARBA" id="ARBA00006975"/>
    </source>
</evidence>
<dbReference type="Pfam" id="PF00166">
    <property type="entry name" value="Cpn10"/>
    <property type="match status" value="1"/>
</dbReference>
<dbReference type="InterPro" id="IPR011032">
    <property type="entry name" value="GroES-like_sf"/>
</dbReference>
<dbReference type="CDD" id="cd00320">
    <property type="entry name" value="cpn10"/>
    <property type="match status" value="1"/>
</dbReference>
<dbReference type="Proteomes" id="UP001374803">
    <property type="component" value="Chromosome"/>
</dbReference>
<reference evidence="3" key="1">
    <citation type="submission" date="2021-12" db="EMBL/GenBank/DDBJ databases">
        <title>Discovery of the Pendulisporaceae a myxobacterial family with distinct sporulation behavior and unique specialized metabolism.</title>
        <authorList>
            <person name="Garcia R."/>
            <person name="Popoff A."/>
            <person name="Bader C.D."/>
            <person name="Loehr J."/>
            <person name="Walesch S."/>
            <person name="Walt C."/>
            <person name="Boldt J."/>
            <person name="Bunk B."/>
            <person name="Haeckl F.J.F.P.J."/>
            <person name="Gunesch A.P."/>
            <person name="Birkelbach J."/>
            <person name="Nuebel U."/>
            <person name="Pietschmann T."/>
            <person name="Bach T."/>
            <person name="Mueller R."/>
        </authorList>
    </citation>
    <scope>NUCLEOTIDE SEQUENCE</scope>
    <source>
        <strain evidence="3">MSr11367</strain>
    </source>
</reference>
<dbReference type="RefSeq" id="WP_394831793.1">
    <property type="nucleotide sequence ID" value="NZ_CP089929.1"/>
</dbReference>
<accession>A0ABZ2KU18</accession>
<proteinExistence type="inferred from homology"/>
<evidence type="ECO:0000313" key="3">
    <source>
        <dbReference type="EMBL" id="WXB02167.1"/>
    </source>
</evidence>
<protein>
    <recommendedName>
        <fullName evidence="5">10 kDa chaperonin</fullName>
    </recommendedName>
</protein>
<keyword evidence="2" id="KW-0143">Chaperone</keyword>
<sequence>MIRPLHDWVLVRLDPLSEMCGSLYAPSAARVRTATVLRVGPGKVVGIGRAPVGLEPGDRVAFYREHLEHLPGQAVRRILSEHGEDEVGMLRAPDVLFAFEAKGRFQ</sequence>
<dbReference type="Gene3D" id="2.30.33.40">
    <property type="entry name" value="GroES chaperonin"/>
    <property type="match status" value="1"/>
</dbReference>
<organism evidence="3 4">
    <name type="scientific">Pendulispora rubella</name>
    <dbReference type="NCBI Taxonomy" id="2741070"/>
    <lineage>
        <taxon>Bacteria</taxon>
        <taxon>Pseudomonadati</taxon>
        <taxon>Myxococcota</taxon>
        <taxon>Myxococcia</taxon>
        <taxon>Myxococcales</taxon>
        <taxon>Sorangiineae</taxon>
        <taxon>Pendulisporaceae</taxon>
        <taxon>Pendulispora</taxon>
    </lineage>
</organism>
<evidence type="ECO:0000256" key="2">
    <source>
        <dbReference type="ARBA" id="ARBA00023186"/>
    </source>
</evidence>
<dbReference type="InterPro" id="IPR037124">
    <property type="entry name" value="Chaperonin_GroES_sf"/>
</dbReference>
<gene>
    <name evidence="3" type="ORF">LVJ94_35285</name>
</gene>
<comment type="similarity">
    <text evidence="1">Belongs to the GroES chaperonin family.</text>
</comment>
<evidence type="ECO:0008006" key="5">
    <source>
        <dbReference type="Google" id="ProtNLM"/>
    </source>
</evidence>
<dbReference type="SMART" id="SM00883">
    <property type="entry name" value="Cpn10"/>
    <property type="match status" value="1"/>
</dbReference>